<gene>
    <name evidence="3" type="ORF">H9819_03425</name>
</gene>
<evidence type="ECO:0000259" key="2">
    <source>
        <dbReference type="Pfam" id="PF01841"/>
    </source>
</evidence>
<dbReference type="EMBL" id="DXCK01000051">
    <property type="protein sequence ID" value="HIZ01288.1"/>
    <property type="molecule type" value="Genomic_DNA"/>
</dbReference>
<dbReference type="Pfam" id="PF01841">
    <property type="entry name" value="Transglut_core"/>
    <property type="match status" value="1"/>
</dbReference>
<dbReference type="InterPro" id="IPR038765">
    <property type="entry name" value="Papain-like_cys_pep_sf"/>
</dbReference>
<evidence type="ECO:0000313" key="4">
    <source>
        <dbReference type="Proteomes" id="UP000824023"/>
    </source>
</evidence>
<accession>A0A9D2A2Y6</accession>
<proteinExistence type="predicted"/>
<comment type="caution">
    <text evidence="3">The sequence shown here is derived from an EMBL/GenBank/DDBJ whole genome shotgun (WGS) entry which is preliminary data.</text>
</comment>
<dbReference type="PANTHER" id="PTHR35532:SF5">
    <property type="entry name" value="CARBOHYDRATE-BINDING DOMAIN-CONTAINING PROTEIN"/>
    <property type="match status" value="1"/>
</dbReference>
<dbReference type="PANTHER" id="PTHR35532">
    <property type="entry name" value="SIMILAR TO POLYHYDROXYALKANOATE DEPOLYMERASE"/>
    <property type="match status" value="1"/>
</dbReference>
<evidence type="ECO:0000256" key="1">
    <source>
        <dbReference type="SAM" id="Coils"/>
    </source>
</evidence>
<sequence length="483" mass="54780">MKQIVKIIICIFIAMSLFGACRPQDEGLEKALRLAKGNRAELEKVLRHYQNDSLKLEAAKFLIRYMPGHYSYADTSICLYYNAVDSTLRSMQGKPVVEIKDSLELITDKFASIIQGDTVQDVEVVKADYLIANIDTAFAQWEHGHWATHLDFGQFCEYLLPYKVFECQYLDNWREYLEETFGREIEKLYYCDLFRHSAIQATNHVNNNLRKELHLYLSTHRIAQVGRLSTWQKVPFGTCEEYAMLAVAAFRSCGIPVAFDFTPQWPFRSMGHAWNVVLANSGKNIPFGGADTDPGQPHKLDEKMAKVYRKCYAANPEIVQLQQAEKFVPEVFSTPFLKDVTTEYMECADVDIEVDGEDGRYAYLSVFNNVSWVPICFGRIEGGKARFKDVGRDIAYLPLRYEGNSRAIPAGNPFILTCDGKVKELSADTLCKQEVLQVCVLACPKPLAILPLVETSLYLCSNPAQTRLRDTQIGGDASQRQSL</sequence>
<dbReference type="SUPFAM" id="SSF54001">
    <property type="entry name" value="Cysteine proteinases"/>
    <property type="match status" value="1"/>
</dbReference>
<reference evidence="3" key="1">
    <citation type="journal article" date="2021" name="PeerJ">
        <title>Extensive microbial diversity within the chicken gut microbiome revealed by metagenomics and culture.</title>
        <authorList>
            <person name="Gilroy R."/>
            <person name="Ravi A."/>
            <person name="Getino M."/>
            <person name="Pursley I."/>
            <person name="Horton D.L."/>
            <person name="Alikhan N.F."/>
            <person name="Baker D."/>
            <person name="Gharbi K."/>
            <person name="Hall N."/>
            <person name="Watson M."/>
            <person name="Adriaenssens E.M."/>
            <person name="Foster-Nyarko E."/>
            <person name="Jarju S."/>
            <person name="Secka A."/>
            <person name="Antonio M."/>
            <person name="Oren A."/>
            <person name="Chaudhuri R.R."/>
            <person name="La Ragione R."/>
            <person name="Hildebrand F."/>
            <person name="Pallen M.J."/>
        </authorList>
    </citation>
    <scope>NUCLEOTIDE SEQUENCE</scope>
    <source>
        <strain evidence="3">ChiHjej12B11-24981</strain>
    </source>
</reference>
<dbReference type="AlphaFoldDB" id="A0A9D2A2Y6"/>
<feature type="coiled-coil region" evidence="1">
    <location>
        <begin position="32"/>
        <end position="59"/>
    </location>
</feature>
<dbReference type="InterPro" id="IPR002931">
    <property type="entry name" value="Transglutaminase-like"/>
</dbReference>
<protein>
    <submittedName>
        <fullName evidence="3">Transglutaminase-like domain-containing protein</fullName>
    </submittedName>
</protein>
<keyword evidence="1" id="KW-0175">Coiled coil</keyword>
<evidence type="ECO:0000313" key="3">
    <source>
        <dbReference type="EMBL" id="HIZ01288.1"/>
    </source>
</evidence>
<reference evidence="3" key="2">
    <citation type="submission" date="2021-04" db="EMBL/GenBank/DDBJ databases">
        <authorList>
            <person name="Gilroy R."/>
        </authorList>
    </citation>
    <scope>NUCLEOTIDE SEQUENCE</scope>
    <source>
        <strain evidence="3">ChiHjej12B11-24981</strain>
    </source>
</reference>
<feature type="domain" description="Transglutaminase-like" evidence="2">
    <location>
        <begin position="234"/>
        <end position="280"/>
    </location>
</feature>
<dbReference type="Proteomes" id="UP000824023">
    <property type="component" value="Unassembled WGS sequence"/>
</dbReference>
<organism evidence="3 4">
    <name type="scientific">Candidatus Bacteroides merdipullorum</name>
    <dbReference type="NCBI Taxonomy" id="2838474"/>
    <lineage>
        <taxon>Bacteria</taxon>
        <taxon>Pseudomonadati</taxon>
        <taxon>Bacteroidota</taxon>
        <taxon>Bacteroidia</taxon>
        <taxon>Bacteroidales</taxon>
        <taxon>Bacteroidaceae</taxon>
        <taxon>Bacteroides</taxon>
    </lineage>
</organism>
<dbReference type="PROSITE" id="PS51257">
    <property type="entry name" value="PROKAR_LIPOPROTEIN"/>
    <property type="match status" value="1"/>
</dbReference>
<name>A0A9D2A2Y6_9BACE</name>